<comment type="caution">
    <text evidence="6">Lacks conserved residue(s) required for the propagation of feature annotation.</text>
</comment>
<dbReference type="EMBL" id="QDEB01029577">
    <property type="protein sequence ID" value="RZC40033.1"/>
    <property type="molecule type" value="Genomic_DNA"/>
</dbReference>
<keyword evidence="11" id="KW-1185">Reference proteome</keyword>
<keyword evidence="1" id="KW-0547">Nucleotide-binding</keyword>
<dbReference type="GO" id="GO:0030048">
    <property type="term" value="P:actin filament-based movement"/>
    <property type="evidence" value="ECO:0007669"/>
    <property type="project" value="TreeGrafter"/>
</dbReference>
<dbReference type="GO" id="GO:0007015">
    <property type="term" value="P:actin filament organization"/>
    <property type="evidence" value="ECO:0007669"/>
    <property type="project" value="TreeGrafter"/>
</dbReference>
<dbReference type="PROSITE" id="PS51456">
    <property type="entry name" value="MYOSIN_MOTOR"/>
    <property type="match status" value="1"/>
</dbReference>
<dbReference type="InterPro" id="IPR001609">
    <property type="entry name" value="Myosin_head_motor_dom-like"/>
</dbReference>
<dbReference type="PANTHER" id="PTHR13140:SF679">
    <property type="entry name" value="UNCONVENTIONAL MYOSIN IC"/>
    <property type="match status" value="1"/>
</dbReference>
<dbReference type="AlphaFoldDB" id="A0A482W5P9"/>
<dbReference type="InterPro" id="IPR010926">
    <property type="entry name" value="Myosin_TH1"/>
</dbReference>
<dbReference type="OrthoDB" id="6108017at2759"/>
<dbReference type="InterPro" id="IPR027417">
    <property type="entry name" value="P-loop_NTPase"/>
</dbReference>
<dbReference type="Proteomes" id="UP000292052">
    <property type="component" value="Unassembled WGS sequence"/>
</dbReference>
<proteinExistence type="inferred from homology"/>
<dbReference type="SUPFAM" id="SSF52540">
    <property type="entry name" value="P-loop containing nucleoside triphosphate hydrolases"/>
    <property type="match status" value="1"/>
</dbReference>
<gene>
    <name evidence="10" type="ORF">BDFB_011994</name>
</gene>
<dbReference type="Gene3D" id="1.20.58.530">
    <property type="match status" value="1"/>
</dbReference>
<evidence type="ECO:0000259" key="8">
    <source>
        <dbReference type="PROSITE" id="PS51456"/>
    </source>
</evidence>
<feature type="region of interest" description="Actin-binding" evidence="6">
    <location>
        <begin position="68"/>
        <end position="90"/>
    </location>
</feature>
<dbReference type="SMART" id="SM00242">
    <property type="entry name" value="MYSc"/>
    <property type="match status" value="1"/>
</dbReference>
<evidence type="ECO:0000256" key="4">
    <source>
        <dbReference type="ARBA" id="ARBA00023175"/>
    </source>
</evidence>
<organism evidence="10 11">
    <name type="scientific">Asbolus verrucosus</name>
    <name type="common">Desert ironclad beetle</name>
    <dbReference type="NCBI Taxonomy" id="1661398"/>
    <lineage>
        <taxon>Eukaryota</taxon>
        <taxon>Metazoa</taxon>
        <taxon>Ecdysozoa</taxon>
        <taxon>Arthropoda</taxon>
        <taxon>Hexapoda</taxon>
        <taxon>Insecta</taxon>
        <taxon>Pterygota</taxon>
        <taxon>Neoptera</taxon>
        <taxon>Endopterygota</taxon>
        <taxon>Coleoptera</taxon>
        <taxon>Polyphaga</taxon>
        <taxon>Cucujiformia</taxon>
        <taxon>Tenebrionidae</taxon>
        <taxon>Pimeliinae</taxon>
        <taxon>Asbolus</taxon>
    </lineage>
</organism>
<keyword evidence="5 6" id="KW-0009">Actin-binding</keyword>
<accession>A0A482W5P9</accession>
<reference evidence="10 11" key="1">
    <citation type="submission" date="2017-03" db="EMBL/GenBank/DDBJ databases">
        <title>Genome of the blue death feigning beetle - Asbolus verrucosus.</title>
        <authorList>
            <person name="Rider S.D."/>
        </authorList>
    </citation>
    <scope>NUCLEOTIDE SEQUENCE [LARGE SCALE GENOMIC DNA]</scope>
    <source>
        <strain evidence="10">Butters</strain>
        <tissue evidence="10">Head and leg muscle</tissue>
    </source>
</reference>
<dbReference type="GO" id="GO:0005737">
    <property type="term" value="C:cytoplasm"/>
    <property type="evidence" value="ECO:0007669"/>
    <property type="project" value="TreeGrafter"/>
</dbReference>
<comment type="similarity">
    <text evidence="6">Belongs to the TRAFAC class myosin-kinesin ATPase superfamily. Myosin family.</text>
</comment>
<dbReference type="Pfam" id="PF00063">
    <property type="entry name" value="Myosin_head"/>
    <property type="match status" value="1"/>
</dbReference>
<dbReference type="GO" id="GO:0051015">
    <property type="term" value="F:actin filament binding"/>
    <property type="evidence" value="ECO:0007669"/>
    <property type="project" value="TreeGrafter"/>
</dbReference>
<dbReference type="STRING" id="1661398.A0A482W5P9"/>
<feature type="domain" description="Myosin motor" evidence="8">
    <location>
        <begin position="1"/>
        <end position="194"/>
    </location>
</feature>
<protein>
    <submittedName>
        <fullName evidence="10">Myosin head domain containing protein</fullName>
    </submittedName>
</protein>
<evidence type="ECO:0000259" key="9">
    <source>
        <dbReference type="PROSITE" id="PS51757"/>
    </source>
</evidence>
<feature type="compositionally biased region" description="Basic and acidic residues" evidence="7">
    <location>
        <begin position="46"/>
        <end position="58"/>
    </location>
</feature>
<dbReference type="InterPro" id="IPR036961">
    <property type="entry name" value="Kinesin_motor_dom_sf"/>
</dbReference>
<keyword evidence="4" id="KW-0505">Motor protein</keyword>
<feature type="non-terminal residue" evidence="10">
    <location>
        <position position="1"/>
    </location>
</feature>
<dbReference type="PANTHER" id="PTHR13140">
    <property type="entry name" value="MYOSIN"/>
    <property type="match status" value="1"/>
</dbReference>
<dbReference type="PROSITE" id="PS51757">
    <property type="entry name" value="TH1"/>
    <property type="match status" value="1"/>
</dbReference>
<evidence type="ECO:0000256" key="6">
    <source>
        <dbReference type="PROSITE-ProRule" id="PRU00782"/>
    </source>
</evidence>
<dbReference type="GO" id="GO:0005902">
    <property type="term" value="C:microvillus"/>
    <property type="evidence" value="ECO:0007669"/>
    <property type="project" value="TreeGrafter"/>
</dbReference>
<evidence type="ECO:0000313" key="10">
    <source>
        <dbReference type="EMBL" id="RZC40033.1"/>
    </source>
</evidence>
<evidence type="ECO:0000256" key="5">
    <source>
        <dbReference type="ARBA" id="ARBA00023203"/>
    </source>
</evidence>
<feature type="non-terminal residue" evidence="10">
    <location>
        <position position="395"/>
    </location>
</feature>
<name>A0A482W5P9_ASBVE</name>
<dbReference type="GO" id="GO:0005524">
    <property type="term" value="F:ATP binding"/>
    <property type="evidence" value="ECO:0007669"/>
    <property type="project" value="UniProtKB-KW"/>
</dbReference>
<dbReference type="Pfam" id="PF06017">
    <property type="entry name" value="Myosin_TH1"/>
    <property type="match status" value="1"/>
</dbReference>
<dbReference type="Gene3D" id="3.40.850.10">
    <property type="entry name" value="Kinesin motor domain"/>
    <property type="match status" value="1"/>
</dbReference>
<feature type="region of interest" description="Disordered" evidence="7">
    <location>
        <begin position="40"/>
        <end position="59"/>
    </location>
</feature>
<keyword evidence="3 6" id="KW-0518">Myosin</keyword>
<comment type="caution">
    <text evidence="10">The sequence shown here is derived from an EMBL/GenBank/DDBJ whole genome shotgun (WGS) entry which is preliminary data.</text>
</comment>
<dbReference type="GO" id="GO:0016459">
    <property type="term" value="C:myosin complex"/>
    <property type="evidence" value="ECO:0007669"/>
    <property type="project" value="UniProtKB-KW"/>
</dbReference>
<keyword evidence="2" id="KW-0067">ATP-binding</keyword>
<dbReference type="GO" id="GO:0006897">
    <property type="term" value="P:endocytosis"/>
    <property type="evidence" value="ECO:0007669"/>
    <property type="project" value="TreeGrafter"/>
</dbReference>
<evidence type="ECO:0000256" key="7">
    <source>
        <dbReference type="SAM" id="MobiDB-lite"/>
    </source>
</evidence>
<evidence type="ECO:0000256" key="1">
    <source>
        <dbReference type="ARBA" id="ARBA00022741"/>
    </source>
</evidence>
<dbReference type="GO" id="GO:0005886">
    <property type="term" value="C:plasma membrane"/>
    <property type="evidence" value="ECO:0007669"/>
    <property type="project" value="TreeGrafter"/>
</dbReference>
<feature type="domain" description="TH1" evidence="9">
    <location>
        <begin position="216"/>
        <end position="395"/>
    </location>
</feature>
<evidence type="ECO:0000256" key="2">
    <source>
        <dbReference type="ARBA" id="ARBA00022840"/>
    </source>
</evidence>
<dbReference type="GO" id="GO:0000146">
    <property type="term" value="F:microfilament motor activity"/>
    <property type="evidence" value="ECO:0007669"/>
    <property type="project" value="TreeGrafter"/>
</dbReference>
<evidence type="ECO:0000256" key="3">
    <source>
        <dbReference type="ARBA" id="ARBA00023123"/>
    </source>
</evidence>
<sequence>EFRLIHYAGAVTYNIKGFLEKNNDLLFRDLRETMSNSSNSIIKSNFPKEEQKSKKRPETAITQFKNSVNNLMNILMDKEPSYIRCIKPNSDKKSGVFDEELVRHQVTYLGLMENLRVRRAGFAYRREYSLFLQRYKSLSDQTWPKYYGDAKEGVQILNLLKRTWPPCPHVCIDGSKHLERIYGAHLSRIYRLKLSPEREAHLRLKVLAEKLFKDKKKSYQASIPQPFKTNRVSESAAVKQNYVEHLNGEKELYTSTVMKYDRHGYKPRERVILITSKNLHLIEVKNSVKLKHCLPLSRLNFLVTPNNDKMLLVCIPEDLMKKNKGDLILEVPHLIEAVTQIINITKNSDMLTIIDKSAIEHSMKQGKRGTIEIVVGNPERIHKDKSGHLLIIFTT</sequence>
<evidence type="ECO:0000313" key="11">
    <source>
        <dbReference type="Proteomes" id="UP000292052"/>
    </source>
</evidence>